<dbReference type="EMBL" id="LR797523">
    <property type="protein sequence ID" value="CAB4222276.1"/>
    <property type="molecule type" value="Genomic_DNA"/>
</dbReference>
<protein>
    <submittedName>
        <fullName evidence="1">Uncharacterized protein</fullName>
    </submittedName>
</protein>
<proteinExistence type="predicted"/>
<evidence type="ECO:0000313" key="1">
    <source>
        <dbReference type="EMBL" id="CAB4222276.1"/>
    </source>
</evidence>
<accession>A0A6J5T4Y1</accession>
<organism evidence="1">
    <name type="scientific">uncultured Caudovirales phage</name>
    <dbReference type="NCBI Taxonomy" id="2100421"/>
    <lineage>
        <taxon>Viruses</taxon>
        <taxon>Duplodnaviria</taxon>
        <taxon>Heunggongvirae</taxon>
        <taxon>Uroviricota</taxon>
        <taxon>Caudoviricetes</taxon>
        <taxon>Peduoviridae</taxon>
        <taxon>Maltschvirus</taxon>
        <taxon>Maltschvirus maltsch</taxon>
    </lineage>
</organism>
<reference evidence="1" key="1">
    <citation type="submission" date="2020-05" db="EMBL/GenBank/DDBJ databases">
        <authorList>
            <person name="Chiriac C."/>
            <person name="Salcher M."/>
            <person name="Ghai R."/>
            <person name="Kavagutti S V."/>
        </authorList>
    </citation>
    <scope>NUCLEOTIDE SEQUENCE</scope>
</reference>
<name>A0A6J5T4Y1_9CAUD</name>
<gene>
    <name evidence="1" type="ORF">UFOVP1655_71</name>
</gene>
<sequence length="113" mass="12744">MKKLLLLSILLFSTSIIARENIQVNPTAICPECDIELINEVKLFNKHIAETSLLNSKIIIDGFAPMPCNFIQKCKKPIYKQQLAATLKVLKKDIVVLEAIMRDDPIISIPINQ</sequence>